<evidence type="ECO:0000256" key="1">
    <source>
        <dbReference type="SAM" id="SignalP"/>
    </source>
</evidence>
<dbReference type="AlphaFoldDB" id="A0A3S3U8M2"/>
<accession>A0A3S3U8M2</accession>
<organism evidence="2 3">
    <name type="scientific">Methylobacterium oryzihabitans</name>
    <dbReference type="NCBI Taxonomy" id="2499852"/>
    <lineage>
        <taxon>Bacteria</taxon>
        <taxon>Pseudomonadati</taxon>
        <taxon>Pseudomonadota</taxon>
        <taxon>Alphaproteobacteria</taxon>
        <taxon>Hyphomicrobiales</taxon>
        <taxon>Methylobacteriaceae</taxon>
        <taxon>Methylobacterium</taxon>
    </lineage>
</organism>
<feature type="chain" id="PRO_5018521706" description="UrcA family protein" evidence="1">
    <location>
        <begin position="21"/>
        <end position="90"/>
    </location>
</feature>
<comment type="caution">
    <text evidence="2">The sequence shown here is derived from an EMBL/GenBank/DDBJ whole genome shotgun (WGS) entry which is preliminary data.</text>
</comment>
<evidence type="ECO:0000313" key="3">
    <source>
        <dbReference type="Proteomes" id="UP000286997"/>
    </source>
</evidence>
<feature type="signal peptide" evidence="1">
    <location>
        <begin position="1"/>
        <end position="20"/>
    </location>
</feature>
<keyword evidence="1" id="KW-0732">Signal</keyword>
<dbReference type="EMBL" id="SACP01000010">
    <property type="protein sequence ID" value="RVU18114.1"/>
    <property type="molecule type" value="Genomic_DNA"/>
</dbReference>
<dbReference type="Proteomes" id="UP000286997">
    <property type="component" value="Unassembled WGS sequence"/>
</dbReference>
<evidence type="ECO:0008006" key="4">
    <source>
        <dbReference type="Google" id="ProtNLM"/>
    </source>
</evidence>
<protein>
    <recommendedName>
        <fullName evidence="4">UrcA family protein</fullName>
    </recommendedName>
</protein>
<dbReference type="RefSeq" id="WP_127729253.1">
    <property type="nucleotide sequence ID" value="NZ_SACP01000010.1"/>
</dbReference>
<dbReference type="OrthoDB" id="8242740at2"/>
<name>A0A3S3U8M2_9HYPH</name>
<gene>
    <name evidence="2" type="ORF">EOE48_12030</name>
</gene>
<evidence type="ECO:0000313" key="2">
    <source>
        <dbReference type="EMBL" id="RVU18114.1"/>
    </source>
</evidence>
<sequence>MSLRAGLVVLAVLASAPAAGDDAAILYLDAAGWRAASPERRLALASAFMRIFCTDLRMPASALADCLDRDGGSGPVLDRALACNAALSRP</sequence>
<proteinExistence type="predicted"/>
<reference evidence="2 3" key="1">
    <citation type="submission" date="2019-01" db="EMBL/GenBank/DDBJ databases">
        <authorList>
            <person name="Chen W.-M."/>
        </authorList>
    </citation>
    <scope>NUCLEOTIDE SEQUENCE [LARGE SCALE GENOMIC DNA]</scope>
    <source>
        <strain evidence="2 3">TER-1</strain>
    </source>
</reference>
<keyword evidence="3" id="KW-1185">Reference proteome</keyword>